<dbReference type="InterPro" id="IPR026590">
    <property type="entry name" value="Ssirtuin_cat_dom"/>
</dbReference>
<dbReference type="PANTHER" id="PTHR11085">
    <property type="entry name" value="NAD-DEPENDENT PROTEIN DEACYLASE SIRTUIN-5, MITOCHONDRIAL-RELATED"/>
    <property type="match status" value="1"/>
</dbReference>
<feature type="compositionally biased region" description="Basic and acidic residues" evidence="5">
    <location>
        <begin position="831"/>
        <end position="881"/>
    </location>
</feature>
<dbReference type="PROSITE" id="PS50305">
    <property type="entry name" value="SIRTUIN"/>
    <property type="match status" value="1"/>
</dbReference>
<evidence type="ECO:0000256" key="4">
    <source>
        <dbReference type="PROSITE-ProRule" id="PRU00236"/>
    </source>
</evidence>
<comment type="caution">
    <text evidence="4">Lacks conserved residue(s) required for the propagation of feature annotation.</text>
</comment>
<evidence type="ECO:0000313" key="8">
    <source>
        <dbReference type="Proteomes" id="UP001244011"/>
    </source>
</evidence>
<feature type="compositionally biased region" description="Low complexity" evidence="5">
    <location>
        <begin position="301"/>
        <end position="313"/>
    </location>
</feature>
<dbReference type="InterPro" id="IPR029035">
    <property type="entry name" value="DHS-like_NAD/FAD-binding_dom"/>
</dbReference>
<feature type="compositionally biased region" description="Low complexity" evidence="5">
    <location>
        <begin position="624"/>
        <end position="635"/>
    </location>
</feature>
<evidence type="ECO:0000256" key="1">
    <source>
        <dbReference type="ARBA" id="ARBA00006924"/>
    </source>
</evidence>
<feature type="compositionally biased region" description="Low complexity" evidence="5">
    <location>
        <begin position="1081"/>
        <end position="1100"/>
    </location>
</feature>
<keyword evidence="8" id="KW-1185">Reference proteome</keyword>
<feature type="compositionally biased region" description="Polar residues" evidence="5">
    <location>
        <begin position="478"/>
        <end position="490"/>
    </location>
</feature>
<dbReference type="EMBL" id="MU839013">
    <property type="protein sequence ID" value="KAK1765885.1"/>
    <property type="molecule type" value="Genomic_DNA"/>
</dbReference>
<evidence type="ECO:0000256" key="3">
    <source>
        <dbReference type="ARBA" id="ARBA00023027"/>
    </source>
</evidence>
<dbReference type="Gene3D" id="3.40.50.1220">
    <property type="entry name" value="TPP-binding domain"/>
    <property type="match status" value="3"/>
</dbReference>
<dbReference type="GeneID" id="85311494"/>
<organism evidence="7 8">
    <name type="scientific">Phialemonium atrogriseum</name>
    <dbReference type="NCBI Taxonomy" id="1093897"/>
    <lineage>
        <taxon>Eukaryota</taxon>
        <taxon>Fungi</taxon>
        <taxon>Dikarya</taxon>
        <taxon>Ascomycota</taxon>
        <taxon>Pezizomycotina</taxon>
        <taxon>Sordariomycetes</taxon>
        <taxon>Sordariomycetidae</taxon>
        <taxon>Cephalothecales</taxon>
        <taxon>Cephalothecaceae</taxon>
        <taxon>Phialemonium</taxon>
    </lineage>
</organism>
<feature type="compositionally biased region" description="Low complexity" evidence="5">
    <location>
        <begin position="263"/>
        <end position="275"/>
    </location>
</feature>
<dbReference type="RefSeq" id="XP_060282098.1">
    <property type="nucleotide sequence ID" value="XM_060428307.1"/>
</dbReference>
<evidence type="ECO:0000256" key="2">
    <source>
        <dbReference type="ARBA" id="ARBA00022679"/>
    </source>
</evidence>
<gene>
    <name evidence="7" type="ORF">QBC33DRAFT_542798</name>
</gene>
<dbReference type="AlphaFoldDB" id="A0AAJ0FM87"/>
<dbReference type="InterPro" id="IPR003000">
    <property type="entry name" value="Sirtuin"/>
</dbReference>
<proteinExistence type="inferred from homology"/>
<dbReference type="PANTHER" id="PTHR11085:SF8">
    <property type="entry name" value="NAD-DEPENDENT HISTONE DEACETYLASE HST3"/>
    <property type="match status" value="1"/>
</dbReference>
<evidence type="ECO:0000259" key="6">
    <source>
        <dbReference type="PROSITE" id="PS50305"/>
    </source>
</evidence>
<comment type="similarity">
    <text evidence="1">Belongs to the sirtuin family. Class I subfamily.</text>
</comment>
<feature type="compositionally biased region" description="Basic and acidic residues" evidence="5">
    <location>
        <begin position="595"/>
        <end position="607"/>
    </location>
</feature>
<protein>
    <recommendedName>
        <fullName evidence="6">Deacetylase sirtuin-type domain-containing protein</fullName>
    </recommendedName>
</protein>
<feature type="region of interest" description="Disordered" evidence="5">
    <location>
        <begin position="63"/>
        <end position="140"/>
    </location>
</feature>
<feature type="region of interest" description="Disordered" evidence="5">
    <location>
        <begin position="937"/>
        <end position="984"/>
    </location>
</feature>
<accession>A0AAJ0FM87</accession>
<sequence>MPTVHVTPESALLLQDIANSLYKAKKVVVVTGAGISTNSGIPDFRSENGLYSLIQAQFDAATNELSARDEPRSLSPGLPTDASQGPPAKRRRVVYDEAVPLSSGAPCQDGAERKIGPTKYNEEGKAGSCSGQSPLQEDSAGGTMIEDRCITVSSPLSDLPDSEFDGMGEALELPYGVGLPDVEGREHSATHPNGPPGVDYELPVKEDPSTGVRISPAATPKLLPRLPEDLELMGPRLDGSCSSGFRSSPRASTPKTSHLSSDSELPSCPLTSSPLSSPPPILFDPYEDSSSGQSCLLKQAPSSRANSPSPSESGKTSPASTPLLASQSSFGSSTSSLAALPNLKGRDLFDSSIWADPVKTSVFYTFTTTLRQKARDVSPTPSHEFLGALRDCRKLVRCYTQNIDQLEERVGLATSLGLGPGSRARFSTRSRASGVGLAGSSGCSGDAQRKGDSAEQARGSNPEQQTREPESKLASEQGKASPSQTQVSLHQDSKCVPTQERKDGSDKGSRREGDARASPISDSGPRQPRGQGGKDGSATPPSSSPPQDHSGKEGAQIVRHGHQDPQAKGAAAPVEHPGVAHDCPGGHSPGPTHAGRADTSRPNRRDTLQTPPPSSGRSEHSQTAKPDAADQAPPKNRARPSTLPSTLSAPNRGVECVFLHGSLNCLRCFVCSRTSSWDEADRELDTLAGRQPTCPHCAGATAAREERGKRALGVGKLRPDIVLYGEEHPLSHLISPLVQHDLSLGPDMLLILGTSLRVHGLKVLVKEFAKAVHTKGGKVVFINYTKPPDSVWADVIDYWIQWDCDAWVVDVKGRKPALWLPPGSVLEDEEPKPAKTKRESNGDERKGKRESNGDERKGKRESIGDERKGKRDAGKPQREKSSLSSQKKAKDAAEPARPRRGEANLTRDTKRPVAVRDDKTNGAFLTWKIMRDLRRIAGTSSPSDFPPPASAKAGATIAAPRKKSRKSAPAIMESSERPPKKPKRARATALPKEIKEPAPAPIIPDSSISAAVKLNPRRRKAKFIEGYELEMRGSRLSGAYLTPTPLLPATPTAIPPTILLPPPVPHGDVNMGGVVSPTSVPNLSPSHSRSFSLPLSLPPLNELASQPGGTPGKPEPLEPWVGSLGPPSRISADVGGGDRWRHSMADRLVDPFFLADPLGGQLWHPPTMEAVPAVAGLQGEAANYGPNEQLRKEQDAALVLSGLKAGFTW</sequence>
<feature type="compositionally biased region" description="Low complexity" evidence="5">
    <location>
        <begin position="422"/>
        <end position="433"/>
    </location>
</feature>
<feature type="compositionally biased region" description="Polar residues" evidence="5">
    <location>
        <begin position="240"/>
        <end position="262"/>
    </location>
</feature>
<comment type="caution">
    <text evidence="7">The sequence shown here is derived from an EMBL/GenBank/DDBJ whole genome shotgun (WGS) entry which is preliminary data.</text>
</comment>
<dbReference type="GO" id="GO:0017136">
    <property type="term" value="F:histone deacetylase activity, NAD-dependent"/>
    <property type="evidence" value="ECO:0007669"/>
    <property type="project" value="TreeGrafter"/>
</dbReference>
<dbReference type="Pfam" id="PF02146">
    <property type="entry name" value="SIR2"/>
    <property type="match status" value="3"/>
</dbReference>
<feature type="compositionally biased region" description="Basic and acidic residues" evidence="5">
    <location>
        <begin position="499"/>
        <end position="515"/>
    </location>
</feature>
<dbReference type="GO" id="GO:0070403">
    <property type="term" value="F:NAD+ binding"/>
    <property type="evidence" value="ECO:0007669"/>
    <property type="project" value="InterPro"/>
</dbReference>
<keyword evidence="2" id="KW-0808">Transferase</keyword>
<name>A0AAJ0FM87_9PEZI</name>
<feature type="compositionally biased region" description="Basic and acidic residues" evidence="5">
    <location>
        <begin position="110"/>
        <end position="125"/>
    </location>
</feature>
<feature type="region of interest" description="Disordered" evidence="5">
    <location>
        <begin position="181"/>
        <end position="327"/>
    </location>
</feature>
<keyword evidence="3" id="KW-0520">NAD</keyword>
<reference evidence="7" key="1">
    <citation type="submission" date="2023-06" db="EMBL/GenBank/DDBJ databases">
        <title>Genome-scale phylogeny and comparative genomics of the fungal order Sordariales.</title>
        <authorList>
            <consortium name="Lawrence Berkeley National Laboratory"/>
            <person name="Hensen N."/>
            <person name="Bonometti L."/>
            <person name="Westerberg I."/>
            <person name="Brannstrom I.O."/>
            <person name="Guillou S."/>
            <person name="Cros-Aarteil S."/>
            <person name="Calhoun S."/>
            <person name="Haridas S."/>
            <person name="Kuo A."/>
            <person name="Mondo S."/>
            <person name="Pangilinan J."/>
            <person name="Riley R."/>
            <person name="Labutti K."/>
            <person name="Andreopoulos B."/>
            <person name="Lipzen A."/>
            <person name="Chen C."/>
            <person name="Yanf M."/>
            <person name="Daum C."/>
            <person name="Ng V."/>
            <person name="Clum A."/>
            <person name="Steindorff A."/>
            <person name="Ohm R."/>
            <person name="Martin F."/>
            <person name="Silar P."/>
            <person name="Natvig D."/>
            <person name="Lalanne C."/>
            <person name="Gautier V."/>
            <person name="Ament-Velasquez S.L."/>
            <person name="Kruys A."/>
            <person name="Hutchinson M.I."/>
            <person name="Powell A.J."/>
            <person name="Barry K."/>
            <person name="Miller A.N."/>
            <person name="Grigoriev I.V."/>
            <person name="Debuchy R."/>
            <person name="Gladieux P."/>
            <person name="Thoren M.H."/>
            <person name="Johannesson H."/>
        </authorList>
    </citation>
    <scope>NUCLEOTIDE SEQUENCE</scope>
    <source>
        <strain evidence="7">8032-3</strain>
    </source>
</reference>
<feature type="region of interest" description="Disordered" evidence="5">
    <location>
        <begin position="1080"/>
        <end position="1119"/>
    </location>
</feature>
<feature type="region of interest" description="Disordered" evidence="5">
    <location>
        <begin position="820"/>
        <end position="921"/>
    </location>
</feature>
<dbReference type="SUPFAM" id="SSF52467">
    <property type="entry name" value="DHS-like NAD/FAD-binding domain"/>
    <property type="match status" value="2"/>
</dbReference>
<dbReference type="InterPro" id="IPR050134">
    <property type="entry name" value="NAD-dep_sirtuin_deacylases"/>
</dbReference>
<dbReference type="GO" id="GO:0005634">
    <property type="term" value="C:nucleus"/>
    <property type="evidence" value="ECO:0007669"/>
    <property type="project" value="TreeGrafter"/>
</dbReference>
<feature type="region of interest" description="Disordered" evidence="5">
    <location>
        <begin position="416"/>
        <end position="649"/>
    </location>
</feature>
<feature type="domain" description="Deacetylase sirtuin-type" evidence="6">
    <location>
        <begin position="7"/>
        <end position="815"/>
    </location>
</feature>
<dbReference type="Proteomes" id="UP001244011">
    <property type="component" value="Unassembled WGS sequence"/>
</dbReference>
<feature type="compositionally biased region" description="Basic and acidic residues" evidence="5">
    <location>
        <begin position="888"/>
        <end position="920"/>
    </location>
</feature>
<evidence type="ECO:0000313" key="7">
    <source>
        <dbReference type="EMBL" id="KAK1765885.1"/>
    </source>
</evidence>
<evidence type="ECO:0000256" key="5">
    <source>
        <dbReference type="SAM" id="MobiDB-lite"/>
    </source>
</evidence>